<organism evidence="1 2">
    <name type="scientific">Vanilla planifolia</name>
    <name type="common">Vanilla</name>
    <dbReference type="NCBI Taxonomy" id="51239"/>
    <lineage>
        <taxon>Eukaryota</taxon>
        <taxon>Viridiplantae</taxon>
        <taxon>Streptophyta</taxon>
        <taxon>Embryophyta</taxon>
        <taxon>Tracheophyta</taxon>
        <taxon>Spermatophyta</taxon>
        <taxon>Magnoliopsida</taxon>
        <taxon>Liliopsida</taxon>
        <taxon>Asparagales</taxon>
        <taxon>Orchidaceae</taxon>
        <taxon>Vanilloideae</taxon>
        <taxon>Vanilleae</taxon>
        <taxon>Vanilla</taxon>
    </lineage>
</organism>
<dbReference type="AlphaFoldDB" id="A0A835RX92"/>
<sequence>MLNNALPLPDALQRLGISLAPKCRFCPSSDDKFHIFWHCPIISPTWDWYERRLNIPPPTNHPNRLLYWWTFSTSLNSLAFRFQRCFLWIAWKTWNSTLYSNKIPTKDTLFWDLQLLLKNNYFDKARALHPTERLNLHHLGFL</sequence>
<evidence type="ECO:0000313" key="2">
    <source>
        <dbReference type="Proteomes" id="UP000639772"/>
    </source>
</evidence>
<protein>
    <recommendedName>
        <fullName evidence="3">Reverse transcriptase zinc-binding domain-containing protein</fullName>
    </recommendedName>
</protein>
<evidence type="ECO:0008006" key="3">
    <source>
        <dbReference type="Google" id="ProtNLM"/>
    </source>
</evidence>
<dbReference type="Proteomes" id="UP000639772">
    <property type="component" value="Unassembled WGS sequence"/>
</dbReference>
<comment type="caution">
    <text evidence="1">The sequence shown here is derived from an EMBL/GenBank/DDBJ whole genome shotgun (WGS) entry which is preliminary data.</text>
</comment>
<evidence type="ECO:0000313" key="1">
    <source>
        <dbReference type="EMBL" id="KAG0493382.1"/>
    </source>
</evidence>
<dbReference type="EMBL" id="JADCNM010000002">
    <property type="protein sequence ID" value="KAG0493382.1"/>
    <property type="molecule type" value="Genomic_DNA"/>
</dbReference>
<accession>A0A835RX92</accession>
<proteinExistence type="predicted"/>
<gene>
    <name evidence="1" type="ORF">HPP92_004376</name>
</gene>
<name>A0A835RX92_VANPL</name>
<reference evidence="1 2" key="1">
    <citation type="journal article" date="2020" name="Nat. Food">
        <title>A phased Vanilla planifolia genome enables genetic improvement of flavour and production.</title>
        <authorList>
            <person name="Hasing T."/>
            <person name="Tang H."/>
            <person name="Brym M."/>
            <person name="Khazi F."/>
            <person name="Huang T."/>
            <person name="Chambers A.H."/>
        </authorList>
    </citation>
    <scope>NUCLEOTIDE SEQUENCE [LARGE SCALE GENOMIC DNA]</scope>
    <source>
        <tissue evidence="1">Leaf</tissue>
    </source>
</reference>